<reference evidence="3 4" key="1">
    <citation type="submission" date="2023-09" db="EMBL/GenBank/DDBJ databases">
        <title>Thioclava shenzhenensis sp. nov., a multidrug resistant bacteria-antagonizing species isolated from coastal seawater.</title>
        <authorList>
            <person name="Long M."/>
        </authorList>
    </citation>
    <scope>NUCLEOTIDE SEQUENCE [LARGE SCALE GENOMIC DNA]</scope>
    <source>
        <strain evidence="3 4">FTW29</strain>
        <plasmid evidence="3 4">unnamed1</plasmid>
    </source>
</reference>
<dbReference type="SUPFAM" id="SSF56214">
    <property type="entry name" value="4'-phosphopantetheinyl transferase"/>
    <property type="match status" value="2"/>
</dbReference>
<evidence type="ECO:0000313" key="3">
    <source>
        <dbReference type="EMBL" id="WRY35359.1"/>
    </source>
</evidence>
<dbReference type="InterPro" id="IPR008278">
    <property type="entry name" value="4-PPantetheinyl_Trfase_dom"/>
</dbReference>
<dbReference type="Gene3D" id="3.90.470.20">
    <property type="entry name" value="4'-phosphopantetheinyl transferase domain"/>
    <property type="match status" value="2"/>
</dbReference>
<keyword evidence="1 3" id="KW-0808">Transferase</keyword>
<dbReference type="GO" id="GO:0016740">
    <property type="term" value="F:transferase activity"/>
    <property type="evidence" value="ECO:0007669"/>
    <property type="project" value="UniProtKB-KW"/>
</dbReference>
<sequence length="225" mass="24777">MITVTHLRLGPHCPTALTLQDGPSDRLRSLAAKVLSPPEHDLWHSFGQHKKQREWLAGRLAAKIALRRQMPRLGPLRTLSLLPREGRSGPVAGPQGWQVSLAHSGAYALAACARHPLGVDIETRTTFRPEILPYFLSTTERDLLGQLPPNDPRLPVLWAVKEAVLKTRLARSLAEISDIFWTGWGHGCRIAVRDARLPCLTAFGGIWRGTAVAVASAHIRTEARA</sequence>
<keyword evidence="4" id="KW-1185">Reference proteome</keyword>
<dbReference type="Proteomes" id="UP001623290">
    <property type="component" value="Plasmid unnamed1"/>
</dbReference>
<feature type="domain" description="4'-phosphopantetheinyl transferase" evidence="2">
    <location>
        <begin position="116"/>
        <end position="168"/>
    </location>
</feature>
<proteinExistence type="predicted"/>
<evidence type="ECO:0000256" key="1">
    <source>
        <dbReference type="ARBA" id="ARBA00022679"/>
    </source>
</evidence>
<dbReference type="EMBL" id="CP135444">
    <property type="protein sequence ID" value="WRY35359.1"/>
    <property type="molecule type" value="Genomic_DNA"/>
</dbReference>
<dbReference type="InterPro" id="IPR037143">
    <property type="entry name" value="4-PPantetheinyl_Trfase_dom_sf"/>
</dbReference>
<protein>
    <submittedName>
        <fullName evidence="3">4'-phosphopantetheinyl transferase superfamily protein</fullName>
    </submittedName>
</protein>
<name>A0ABZ1E2T0_9RHOB</name>
<evidence type="ECO:0000259" key="2">
    <source>
        <dbReference type="Pfam" id="PF01648"/>
    </source>
</evidence>
<keyword evidence="3" id="KW-0614">Plasmid</keyword>
<dbReference type="RefSeq" id="WP_330647132.1">
    <property type="nucleotide sequence ID" value="NZ_CP135444.1"/>
</dbReference>
<geneLocation type="plasmid" evidence="3 4">
    <name>unnamed1</name>
</geneLocation>
<dbReference type="Pfam" id="PF01648">
    <property type="entry name" value="ACPS"/>
    <property type="match status" value="1"/>
</dbReference>
<organism evidence="3 4">
    <name type="scientific">Thioclava litoralis</name>
    <dbReference type="NCBI Taxonomy" id="3076557"/>
    <lineage>
        <taxon>Bacteria</taxon>
        <taxon>Pseudomonadati</taxon>
        <taxon>Pseudomonadota</taxon>
        <taxon>Alphaproteobacteria</taxon>
        <taxon>Rhodobacterales</taxon>
        <taxon>Paracoccaceae</taxon>
        <taxon>Thioclava</taxon>
    </lineage>
</organism>
<gene>
    <name evidence="3" type="ORF">RPE78_13975</name>
</gene>
<evidence type="ECO:0000313" key="4">
    <source>
        <dbReference type="Proteomes" id="UP001623290"/>
    </source>
</evidence>
<accession>A0ABZ1E2T0</accession>